<dbReference type="GeneID" id="50537457"/>
<protein>
    <submittedName>
        <fullName evidence="1">Uncharacterized protein</fullName>
    </submittedName>
</protein>
<evidence type="ECO:0000313" key="1">
    <source>
        <dbReference type="EMBL" id="KQH87019.1"/>
    </source>
</evidence>
<gene>
    <name evidence="1" type="ORF">AMR76_04660</name>
</gene>
<evidence type="ECO:0000313" key="2">
    <source>
        <dbReference type="Proteomes" id="UP000051221"/>
    </source>
</evidence>
<dbReference type="Proteomes" id="UP000051221">
    <property type="component" value="Unassembled WGS sequence"/>
</dbReference>
<dbReference type="OMA" id="TPHKVVM"/>
<dbReference type="EMBL" id="LKHS01000004">
    <property type="protein sequence ID" value="KQH87019.1"/>
    <property type="molecule type" value="Genomic_DNA"/>
</dbReference>
<dbReference type="OrthoDB" id="5880609at2"/>
<organism evidence="1 2">
    <name type="scientific">Vibrio furnissii</name>
    <dbReference type="NCBI Taxonomy" id="29494"/>
    <lineage>
        <taxon>Bacteria</taxon>
        <taxon>Pseudomonadati</taxon>
        <taxon>Pseudomonadota</taxon>
        <taxon>Gammaproteobacteria</taxon>
        <taxon>Vibrionales</taxon>
        <taxon>Vibrionaceae</taxon>
        <taxon>Vibrio</taxon>
    </lineage>
</organism>
<proteinExistence type="predicted"/>
<accession>A0A0Q2SH69</accession>
<reference evidence="1 2" key="1">
    <citation type="submission" date="2015-08" db="EMBL/GenBank/DDBJ databases">
        <title>Antibacterial properties of a collection of Vibrionaceae strains.</title>
        <authorList>
            <person name="Giubergia S."/>
        </authorList>
    </citation>
    <scope>NUCLEOTIDE SEQUENCE [LARGE SCALE GENOMIC DNA]</scope>
    <source>
        <strain evidence="1 2">S0821</strain>
    </source>
</reference>
<name>A0A0Q2SH69_VIBFU</name>
<dbReference type="InParanoid" id="A0A0Q2SH69"/>
<sequence>MPEAYCNCCRKTTPHKVVMRRSQAEDVSGWQGFQQFMAALMHGEHYYKMEKQGFCRVCNQQSDLSPADFSRARVI</sequence>
<dbReference type="AlphaFoldDB" id="A0A0Q2SH69"/>
<dbReference type="RefSeq" id="WP_014257854.1">
    <property type="nucleotide sequence ID" value="NZ_CABLCD010000014.1"/>
</dbReference>
<keyword evidence="2" id="KW-1185">Reference proteome</keyword>
<comment type="caution">
    <text evidence="1">The sequence shown here is derived from an EMBL/GenBank/DDBJ whole genome shotgun (WGS) entry which is preliminary data.</text>
</comment>